<dbReference type="RefSeq" id="WP_011796839.1">
    <property type="nucleotide sequence ID" value="NZ_CP023687.1"/>
</dbReference>
<organism evidence="2 3">
    <name type="scientific">Paracidovorax citrulli</name>
    <name type="common">Acidovorax citrulli</name>
    <dbReference type="NCBI Taxonomy" id="80869"/>
    <lineage>
        <taxon>Bacteria</taxon>
        <taxon>Pseudomonadati</taxon>
        <taxon>Pseudomonadota</taxon>
        <taxon>Betaproteobacteria</taxon>
        <taxon>Burkholderiales</taxon>
        <taxon>Comamonadaceae</taxon>
        <taxon>Paracidovorax</taxon>
    </lineage>
</organism>
<sequence>MAEQQSPFFLRPPSPADLERVLDWMQAPAVYRWFDFGQGRQRLNAVALGVMARSPQYCMRVFGERGDGTALGIVVLAEVQHPFGSASFWVARDPGRRAYRGITEDAARALLMEGFGRLGRRSINAWAVETNHRSLRLLNALGFRPYGVQQACHELDGRLLGRVHFELLAPAPTDSTAP</sequence>
<keyword evidence="3" id="KW-1185">Reference proteome</keyword>
<protein>
    <submittedName>
        <fullName evidence="2">GNAT family protein</fullName>
        <ecNumber evidence="2">2.-.-.-</ecNumber>
    </submittedName>
</protein>
<accession>A0ABY9ATT6</accession>
<dbReference type="InterPro" id="IPR016181">
    <property type="entry name" value="Acyl_CoA_acyltransferase"/>
</dbReference>
<name>A0ABY9ATT6_PARCI</name>
<dbReference type="Gene3D" id="3.40.630.30">
    <property type="match status" value="1"/>
</dbReference>
<dbReference type="SUPFAM" id="SSF55729">
    <property type="entry name" value="Acyl-CoA N-acyltransferases (Nat)"/>
    <property type="match status" value="1"/>
</dbReference>
<evidence type="ECO:0000313" key="3">
    <source>
        <dbReference type="Proteomes" id="UP001242732"/>
    </source>
</evidence>
<feature type="domain" description="N-acetyltransferase" evidence="1">
    <location>
        <begin position="9"/>
        <end position="144"/>
    </location>
</feature>
<evidence type="ECO:0000313" key="2">
    <source>
        <dbReference type="EMBL" id="WIY49988.1"/>
    </source>
</evidence>
<reference evidence="2 3" key="1">
    <citation type="submission" date="2023-06" db="EMBL/GenBank/DDBJ databases">
        <authorList>
            <person name="Ham H."/>
            <person name="Park D.S."/>
        </authorList>
    </citation>
    <scope>NUCLEOTIDE SEQUENCE [LARGE SCALE GENOMIC DNA]</scope>
    <source>
        <strain evidence="2 3">KACC 17005</strain>
    </source>
</reference>
<gene>
    <name evidence="2" type="ORF">QRO08_05275</name>
</gene>
<keyword evidence="2" id="KW-0808">Transferase</keyword>
<dbReference type="InterPro" id="IPR000182">
    <property type="entry name" value="GNAT_dom"/>
</dbReference>
<dbReference type="Proteomes" id="UP001242732">
    <property type="component" value="Chromosome"/>
</dbReference>
<evidence type="ECO:0000259" key="1">
    <source>
        <dbReference type="Pfam" id="PF13302"/>
    </source>
</evidence>
<dbReference type="Pfam" id="PF13302">
    <property type="entry name" value="Acetyltransf_3"/>
    <property type="match status" value="1"/>
</dbReference>
<dbReference type="GO" id="GO:0016740">
    <property type="term" value="F:transferase activity"/>
    <property type="evidence" value="ECO:0007669"/>
    <property type="project" value="UniProtKB-KW"/>
</dbReference>
<dbReference type="EC" id="2.-.-.-" evidence="2"/>
<proteinExistence type="predicted"/>
<dbReference type="EMBL" id="CP127363">
    <property type="protein sequence ID" value="WIY49988.1"/>
    <property type="molecule type" value="Genomic_DNA"/>
</dbReference>